<proteinExistence type="predicted"/>
<dbReference type="InterPro" id="IPR037185">
    <property type="entry name" value="EmrE-like"/>
</dbReference>
<feature type="transmembrane region" description="Helical" evidence="5">
    <location>
        <begin position="205"/>
        <end position="224"/>
    </location>
</feature>
<feature type="transmembrane region" description="Helical" evidence="5">
    <location>
        <begin position="90"/>
        <end position="109"/>
    </location>
</feature>
<dbReference type="PANTHER" id="PTHR32322">
    <property type="entry name" value="INNER MEMBRANE TRANSPORTER"/>
    <property type="match status" value="1"/>
</dbReference>
<dbReference type="EMBL" id="CP078073">
    <property type="protein sequence ID" value="QXL89848.1"/>
    <property type="molecule type" value="Genomic_DNA"/>
</dbReference>
<dbReference type="GO" id="GO:0016020">
    <property type="term" value="C:membrane"/>
    <property type="evidence" value="ECO:0007669"/>
    <property type="project" value="UniProtKB-SubCell"/>
</dbReference>
<keyword evidence="8" id="KW-1185">Reference proteome</keyword>
<reference evidence="7 8" key="1">
    <citation type="submission" date="2021-07" db="EMBL/GenBank/DDBJ databases">
        <title>Karlodiniumbacter phycospheric gen. nov., sp. nov., a phycosphere bacterium isolated from karlodinium veneficum.</title>
        <authorList>
            <person name="Peng Y."/>
            <person name="Jiang L."/>
            <person name="Lee J."/>
        </authorList>
    </citation>
    <scope>NUCLEOTIDE SEQUENCE</scope>
    <source>
        <strain evidence="7 8">N5</strain>
    </source>
</reference>
<evidence type="ECO:0000256" key="1">
    <source>
        <dbReference type="ARBA" id="ARBA00004141"/>
    </source>
</evidence>
<dbReference type="AlphaFoldDB" id="A0A975TYK9"/>
<evidence type="ECO:0000259" key="6">
    <source>
        <dbReference type="Pfam" id="PF00892"/>
    </source>
</evidence>
<dbReference type="InterPro" id="IPR050638">
    <property type="entry name" value="AA-Vitamin_Transporters"/>
</dbReference>
<keyword evidence="3 5" id="KW-1133">Transmembrane helix</keyword>
<dbReference type="PANTHER" id="PTHR32322:SF9">
    <property type="entry name" value="AMINO-ACID METABOLITE EFFLUX PUMP-RELATED"/>
    <property type="match status" value="1"/>
</dbReference>
<dbReference type="RefSeq" id="WP_257892865.1">
    <property type="nucleotide sequence ID" value="NZ_JAIMBW010000001.1"/>
</dbReference>
<protein>
    <submittedName>
        <fullName evidence="7">DMT family transporter</fullName>
    </submittedName>
</protein>
<dbReference type="InterPro" id="IPR000620">
    <property type="entry name" value="EamA_dom"/>
</dbReference>
<accession>A0A975TYK9</accession>
<evidence type="ECO:0000256" key="4">
    <source>
        <dbReference type="ARBA" id="ARBA00023136"/>
    </source>
</evidence>
<feature type="transmembrane region" description="Helical" evidence="5">
    <location>
        <begin position="65"/>
        <end position="84"/>
    </location>
</feature>
<keyword evidence="2 5" id="KW-0812">Transmembrane</keyword>
<dbReference type="Proteomes" id="UP000693972">
    <property type="component" value="Unassembled WGS sequence"/>
</dbReference>
<keyword evidence="4 5" id="KW-0472">Membrane</keyword>
<organism evidence="7">
    <name type="scientific">Gymnodinialimonas phycosphaerae</name>
    <dbReference type="NCBI Taxonomy" id="2841589"/>
    <lineage>
        <taxon>Bacteria</taxon>
        <taxon>Pseudomonadati</taxon>
        <taxon>Pseudomonadota</taxon>
        <taxon>Alphaproteobacteria</taxon>
        <taxon>Rhodobacterales</taxon>
        <taxon>Paracoccaceae</taxon>
        <taxon>Gymnodinialimonas</taxon>
    </lineage>
</organism>
<gene>
    <name evidence="7" type="ORF">KUL25_10265</name>
</gene>
<comment type="subcellular location">
    <subcellularLocation>
        <location evidence="1">Membrane</location>
        <topology evidence="1">Multi-pass membrane protein</topology>
    </subcellularLocation>
</comment>
<evidence type="ECO:0000313" key="7">
    <source>
        <dbReference type="EMBL" id="QXL89848.1"/>
    </source>
</evidence>
<dbReference type="Pfam" id="PF00892">
    <property type="entry name" value="EamA"/>
    <property type="match status" value="1"/>
</dbReference>
<feature type="transmembrane region" description="Helical" evidence="5">
    <location>
        <begin position="174"/>
        <end position="193"/>
    </location>
</feature>
<feature type="transmembrane region" description="Helical" evidence="5">
    <location>
        <begin position="116"/>
        <end position="134"/>
    </location>
</feature>
<feature type="transmembrane region" description="Helical" evidence="5">
    <location>
        <begin position="140"/>
        <end position="162"/>
    </location>
</feature>
<name>A0A975TYK9_9RHOB</name>
<feature type="transmembrane region" description="Helical" evidence="5">
    <location>
        <begin position="236"/>
        <end position="254"/>
    </location>
</feature>
<feature type="transmembrane region" description="Helical" evidence="5">
    <location>
        <begin position="260"/>
        <end position="280"/>
    </location>
</feature>
<evidence type="ECO:0000256" key="5">
    <source>
        <dbReference type="SAM" id="Phobius"/>
    </source>
</evidence>
<evidence type="ECO:0000313" key="8">
    <source>
        <dbReference type="Proteomes" id="UP000693972"/>
    </source>
</evidence>
<dbReference type="SUPFAM" id="SSF103481">
    <property type="entry name" value="Multidrug resistance efflux transporter EmrE"/>
    <property type="match status" value="2"/>
</dbReference>
<evidence type="ECO:0000256" key="3">
    <source>
        <dbReference type="ARBA" id="ARBA00022989"/>
    </source>
</evidence>
<dbReference type="EMBL" id="JAIMBW010000001">
    <property type="protein sequence ID" value="MBY4893148.1"/>
    <property type="molecule type" value="Genomic_DNA"/>
</dbReference>
<evidence type="ECO:0000256" key="2">
    <source>
        <dbReference type="ARBA" id="ARBA00022692"/>
    </source>
</evidence>
<feature type="domain" description="EamA" evidence="6">
    <location>
        <begin position="145"/>
        <end position="274"/>
    </location>
</feature>
<sequence>MRFVFLICVVLVAFASNSILNRMAVGGGEIDAIVFALVRAFAGAVTLAVLVLIQRRGLPVLAPARIVGAGSLTVYLIGFSISYIQMDAGLGALILFGGVQVTMFAGALIGGERPPARRWIGAALALAGLAWLSWPSGAAALPAVAVIAMLAAAVGWGIYSLAGRRATYPMAETGANFIWSVPPLLLLTLLRPVQIDGVATTVTGIVLAVVAGGLTSGLGYALWYDVLPKLRGSTSALLQLTVPVIAMAAGVALLGEVITWRMVGAGAVTLGGIAYGLGLFQRRTGSSTS</sequence>
<feature type="transmembrane region" description="Helical" evidence="5">
    <location>
        <begin position="32"/>
        <end position="53"/>
    </location>
</feature>